<dbReference type="InterPro" id="IPR001811">
    <property type="entry name" value="Chemokine_IL8-like_dom"/>
</dbReference>
<keyword evidence="1" id="KW-0202">Cytokine</keyword>
<evidence type="ECO:0000256" key="1">
    <source>
        <dbReference type="ARBA" id="ARBA00022514"/>
    </source>
</evidence>
<feature type="domain" description="Chemokine interleukin-8-like" evidence="2">
    <location>
        <begin position="8"/>
        <end position="65"/>
    </location>
</feature>
<dbReference type="GO" id="GO:0008009">
    <property type="term" value="F:chemokine activity"/>
    <property type="evidence" value="ECO:0007669"/>
    <property type="project" value="InterPro"/>
</dbReference>
<organism evidence="3 4">
    <name type="scientific">Sitta europaea</name>
    <name type="common">Eurasian nuthatch</name>
    <dbReference type="NCBI Taxonomy" id="50251"/>
    <lineage>
        <taxon>Eukaryota</taxon>
        <taxon>Metazoa</taxon>
        <taxon>Chordata</taxon>
        <taxon>Craniata</taxon>
        <taxon>Vertebrata</taxon>
        <taxon>Euteleostomi</taxon>
        <taxon>Archelosauria</taxon>
        <taxon>Archosauria</taxon>
        <taxon>Dinosauria</taxon>
        <taxon>Saurischia</taxon>
        <taxon>Theropoda</taxon>
        <taxon>Coelurosauria</taxon>
        <taxon>Aves</taxon>
        <taxon>Neognathae</taxon>
        <taxon>Neoaves</taxon>
        <taxon>Telluraves</taxon>
        <taxon>Australaves</taxon>
        <taxon>Passeriformes</taxon>
        <taxon>Sittidae</taxon>
        <taxon>Sitta</taxon>
    </lineage>
</organism>
<dbReference type="GO" id="GO:0005615">
    <property type="term" value="C:extracellular space"/>
    <property type="evidence" value="ECO:0007669"/>
    <property type="project" value="UniProtKB-KW"/>
</dbReference>
<dbReference type="GO" id="GO:0006955">
    <property type="term" value="P:immune response"/>
    <property type="evidence" value="ECO:0007669"/>
    <property type="project" value="InterPro"/>
</dbReference>
<evidence type="ECO:0000313" key="3">
    <source>
        <dbReference type="EMBL" id="NXO79475.1"/>
    </source>
</evidence>
<dbReference type="AlphaFoldDB" id="A0A7L1V2P7"/>
<dbReference type="SMART" id="SM00199">
    <property type="entry name" value="SCY"/>
    <property type="match status" value="1"/>
</dbReference>
<dbReference type="InterPro" id="IPR036048">
    <property type="entry name" value="Interleukin_8-like_sf"/>
</dbReference>
<reference evidence="3 4" key="1">
    <citation type="submission" date="2019-09" db="EMBL/GenBank/DDBJ databases">
        <title>Bird 10,000 Genomes (B10K) Project - Family phase.</title>
        <authorList>
            <person name="Zhang G."/>
        </authorList>
    </citation>
    <scope>NUCLEOTIDE SEQUENCE [LARGE SCALE GENOMIC DNA]</scope>
    <source>
        <strain evidence="3">B10K-DU-002-25</strain>
        <tissue evidence="3">Muscle</tissue>
    </source>
</reference>
<comment type="caution">
    <text evidence="3">The sequence shown here is derived from an EMBL/GenBank/DDBJ whole genome shotgun (WGS) entry which is preliminary data.</text>
</comment>
<feature type="non-terminal residue" evidence="3">
    <location>
        <position position="72"/>
    </location>
</feature>
<dbReference type="EMBL" id="VXBS01003925">
    <property type="protein sequence ID" value="NXO79475.1"/>
    <property type="molecule type" value="Genomic_DNA"/>
</dbReference>
<protein>
    <submittedName>
        <fullName evidence="3">CCL2 protein</fullName>
    </submittedName>
</protein>
<name>A0A7L1V2P7_SITEU</name>
<sequence length="72" mass="7897">GSARSASTRKFSCVNLPTKQVNTRTLVSYGKQRIPTDAIMFITAGGKRICASAGQRWVQTAIKKIDERRAAK</sequence>
<evidence type="ECO:0000313" key="4">
    <source>
        <dbReference type="Proteomes" id="UP000583915"/>
    </source>
</evidence>
<dbReference type="SUPFAM" id="SSF54117">
    <property type="entry name" value="Interleukin 8-like chemokines"/>
    <property type="match status" value="1"/>
</dbReference>
<dbReference type="Pfam" id="PF00048">
    <property type="entry name" value="IL8"/>
    <property type="match status" value="1"/>
</dbReference>
<gene>
    <name evidence="3" type="primary">Ccl2</name>
    <name evidence="3" type="ORF">SITEUR_R08641</name>
</gene>
<evidence type="ECO:0000259" key="2">
    <source>
        <dbReference type="SMART" id="SM00199"/>
    </source>
</evidence>
<keyword evidence="4" id="KW-1185">Reference proteome</keyword>
<accession>A0A7L1V2P7</accession>
<feature type="non-terminal residue" evidence="3">
    <location>
        <position position="1"/>
    </location>
</feature>
<proteinExistence type="predicted"/>
<dbReference type="Proteomes" id="UP000583915">
    <property type="component" value="Unassembled WGS sequence"/>
</dbReference>
<dbReference type="Gene3D" id="2.40.50.40">
    <property type="match status" value="1"/>
</dbReference>